<keyword evidence="2" id="KW-0732">Signal</keyword>
<evidence type="ECO:0000256" key="3">
    <source>
        <dbReference type="ARBA" id="ARBA00023136"/>
    </source>
</evidence>
<proteinExistence type="inferred from homology"/>
<accession>A0A183FWN6</accession>
<keyword evidence="4 6" id="KW-1015">Disulfide bond</keyword>
<dbReference type="CDD" id="cd02675">
    <property type="entry name" value="Ephrin_ectodomain"/>
    <property type="match status" value="1"/>
</dbReference>
<keyword evidence="5" id="KW-0325">Glycoprotein</keyword>
<dbReference type="Proteomes" id="UP000050761">
    <property type="component" value="Unassembled WGS sequence"/>
</dbReference>
<feature type="disulfide bond" evidence="6">
    <location>
        <begin position="48"/>
        <end position="112"/>
    </location>
</feature>
<dbReference type="AlphaFoldDB" id="A0A183FWN6"/>
<evidence type="ECO:0000256" key="1">
    <source>
        <dbReference type="ARBA" id="ARBA00004370"/>
    </source>
</evidence>
<evidence type="ECO:0000256" key="6">
    <source>
        <dbReference type="PROSITE-ProRule" id="PRU00884"/>
    </source>
</evidence>
<dbReference type="InterPro" id="IPR008972">
    <property type="entry name" value="Cupredoxin"/>
</dbReference>
<dbReference type="InterPro" id="IPR031328">
    <property type="entry name" value="Ephrin"/>
</dbReference>
<gene>
    <name evidence="9" type="ORF">HPBE_LOCUS12871</name>
</gene>
<comment type="subcellular location">
    <subcellularLocation>
        <location evidence="1">Membrane</location>
    </subcellularLocation>
</comment>
<dbReference type="InterPro" id="IPR001799">
    <property type="entry name" value="Ephrin_RBD"/>
</dbReference>
<dbReference type="OrthoDB" id="6250301at2759"/>
<dbReference type="Gene3D" id="2.60.40.420">
    <property type="entry name" value="Cupredoxins - blue copper proteins"/>
    <property type="match status" value="1"/>
</dbReference>
<comment type="similarity">
    <text evidence="6 7">Belongs to the ephrin family.</text>
</comment>
<evidence type="ECO:0000256" key="5">
    <source>
        <dbReference type="ARBA" id="ARBA00023180"/>
    </source>
</evidence>
<dbReference type="PROSITE" id="PS51551">
    <property type="entry name" value="EPHRIN_RBD_2"/>
    <property type="match status" value="1"/>
</dbReference>
<protein>
    <submittedName>
        <fullName evidence="11">Ephrin RBD domain-containing protein</fullName>
    </submittedName>
</protein>
<evidence type="ECO:0000259" key="8">
    <source>
        <dbReference type="PROSITE" id="PS51551"/>
    </source>
</evidence>
<dbReference type="GO" id="GO:0048013">
    <property type="term" value="P:ephrin receptor signaling pathway"/>
    <property type="evidence" value="ECO:0007669"/>
    <property type="project" value="TreeGrafter"/>
</dbReference>
<keyword evidence="10" id="KW-1185">Reference proteome</keyword>
<dbReference type="EMBL" id="UZAH01027669">
    <property type="protein sequence ID" value="VDO93932.1"/>
    <property type="molecule type" value="Genomic_DNA"/>
</dbReference>
<dbReference type="PANTHER" id="PTHR11304:SF43">
    <property type="entry name" value="EPHRIN RBD DOMAIN-CONTAINING PROTEIN"/>
    <property type="match status" value="1"/>
</dbReference>
<reference evidence="9 10" key="1">
    <citation type="submission" date="2018-11" db="EMBL/GenBank/DDBJ databases">
        <authorList>
            <consortium name="Pathogen Informatics"/>
        </authorList>
    </citation>
    <scope>NUCLEOTIDE SEQUENCE [LARGE SCALE GENOMIC DNA]</scope>
</reference>
<feature type="domain" description="Ephrin RBD" evidence="8">
    <location>
        <begin position="1"/>
        <end position="123"/>
    </location>
</feature>
<dbReference type="GO" id="GO:0046875">
    <property type="term" value="F:ephrin receptor binding"/>
    <property type="evidence" value="ECO:0007669"/>
    <property type="project" value="TreeGrafter"/>
</dbReference>
<dbReference type="PRINTS" id="PR01347">
    <property type="entry name" value="EPHRIN"/>
</dbReference>
<evidence type="ECO:0000313" key="9">
    <source>
        <dbReference type="EMBL" id="VDO93932.1"/>
    </source>
</evidence>
<sequence>MIYDRVERFAAIGDSLDIICPYYEPDVDTMDTEQSIIYRVSEHDYETCTLSSSARELGRCISPKRRDKVKVSFRLLSPNPSALDYRPGHTYYFISTSTGSNVGLDNKYGGLCASHHLKMVIHVTDKNGDTSSNQILPLLTSALSGHIHRIHKKLTTTTVSSTDTAESQWPSDPLWGEFFEKVGRGENPIWPTATRGERLSLDTGSRRHEYEALALGDEVDFQIHEIGDGKIVFT</sequence>
<evidence type="ECO:0000256" key="2">
    <source>
        <dbReference type="ARBA" id="ARBA00022729"/>
    </source>
</evidence>
<dbReference type="GO" id="GO:0007411">
    <property type="term" value="P:axon guidance"/>
    <property type="evidence" value="ECO:0007669"/>
    <property type="project" value="TreeGrafter"/>
</dbReference>
<accession>A0A3P8DCK5</accession>
<evidence type="ECO:0000313" key="11">
    <source>
        <dbReference type="WBParaSite" id="HPBE_0001287001-mRNA-1"/>
    </source>
</evidence>
<evidence type="ECO:0000313" key="10">
    <source>
        <dbReference type="Proteomes" id="UP000050761"/>
    </source>
</evidence>
<keyword evidence="3 7" id="KW-0472">Membrane</keyword>
<dbReference type="Pfam" id="PF00812">
    <property type="entry name" value="Ephrin"/>
    <property type="match status" value="1"/>
</dbReference>
<dbReference type="GO" id="GO:0005886">
    <property type="term" value="C:plasma membrane"/>
    <property type="evidence" value="ECO:0007669"/>
    <property type="project" value="TreeGrafter"/>
</dbReference>
<evidence type="ECO:0000256" key="4">
    <source>
        <dbReference type="ARBA" id="ARBA00023157"/>
    </source>
</evidence>
<evidence type="ECO:0000256" key="7">
    <source>
        <dbReference type="RuleBase" id="RU004375"/>
    </source>
</evidence>
<dbReference type="PANTHER" id="PTHR11304">
    <property type="entry name" value="EPHRIN"/>
    <property type="match status" value="1"/>
</dbReference>
<organism evidence="10 11">
    <name type="scientific">Heligmosomoides polygyrus</name>
    <name type="common">Parasitic roundworm</name>
    <dbReference type="NCBI Taxonomy" id="6339"/>
    <lineage>
        <taxon>Eukaryota</taxon>
        <taxon>Metazoa</taxon>
        <taxon>Ecdysozoa</taxon>
        <taxon>Nematoda</taxon>
        <taxon>Chromadorea</taxon>
        <taxon>Rhabditida</taxon>
        <taxon>Rhabditina</taxon>
        <taxon>Rhabditomorpha</taxon>
        <taxon>Strongyloidea</taxon>
        <taxon>Heligmosomidae</taxon>
        <taxon>Heligmosomoides</taxon>
    </lineage>
</organism>
<name>A0A183FWN6_HELPZ</name>
<dbReference type="WBParaSite" id="HPBE_0001287001-mRNA-1">
    <property type="protein sequence ID" value="HPBE_0001287001-mRNA-1"/>
    <property type="gene ID" value="HPBE_0001287001"/>
</dbReference>
<reference evidence="11" key="2">
    <citation type="submission" date="2019-09" db="UniProtKB">
        <authorList>
            <consortium name="WormBaseParasite"/>
        </authorList>
    </citation>
    <scope>IDENTIFICATION</scope>
</reference>
<dbReference type="SUPFAM" id="SSF49503">
    <property type="entry name" value="Cupredoxins"/>
    <property type="match status" value="1"/>
</dbReference>
<feature type="disulfide bond" evidence="6">
    <location>
        <begin position="20"/>
        <end position="60"/>
    </location>
</feature>